<dbReference type="Gene3D" id="1.10.357.10">
    <property type="entry name" value="Tetracycline Repressor, domain 2"/>
    <property type="match status" value="1"/>
</dbReference>
<evidence type="ECO:0000259" key="5">
    <source>
        <dbReference type="PROSITE" id="PS50977"/>
    </source>
</evidence>
<sequence length="185" mass="19996">MPKIIDHEAYRLELATKAVDVFIEHGYNGLGMRGIADAIGVSKSALYHYFPSKQELFSACTEIITQPSNLYGVAEGEAVPAAKDEAIAAMIGVLDNRFQGEMALLLDYVRGKNAGEVAGDPLMNKANAQYLLEMQNMVGEPQANQAMALMLGGLLMRMLSGKQIGIDEITSWITALPSQEKGSDD</sequence>
<dbReference type="SUPFAM" id="SSF46689">
    <property type="entry name" value="Homeodomain-like"/>
    <property type="match status" value="1"/>
</dbReference>
<protein>
    <submittedName>
        <fullName evidence="6">TetR family transcriptional regulator</fullName>
    </submittedName>
</protein>
<evidence type="ECO:0000313" key="6">
    <source>
        <dbReference type="EMBL" id="OLQ75462.1"/>
    </source>
</evidence>
<keyword evidence="1" id="KW-0805">Transcription regulation</keyword>
<evidence type="ECO:0000256" key="4">
    <source>
        <dbReference type="PROSITE-ProRule" id="PRU00335"/>
    </source>
</evidence>
<evidence type="ECO:0000313" key="7">
    <source>
        <dbReference type="Proteomes" id="UP000186905"/>
    </source>
</evidence>
<dbReference type="RefSeq" id="WP_075764450.1">
    <property type="nucleotide sequence ID" value="NZ_MJIL01000075.1"/>
</dbReference>
<feature type="DNA-binding region" description="H-T-H motif" evidence="4">
    <location>
        <begin position="31"/>
        <end position="50"/>
    </location>
</feature>
<accession>A0A1Q9GLR4</accession>
<dbReference type="InterPro" id="IPR001647">
    <property type="entry name" value="HTH_TetR"/>
</dbReference>
<evidence type="ECO:0000256" key="1">
    <source>
        <dbReference type="ARBA" id="ARBA00023015"/>
    </source>
</evidence>
<dbReference type="PANTHER" id="PTHR30055">
    <property type="entry name" value="HTH-TYPE TRANSCRIPTIONAL REGULATOR RUTR"/>
    <property type="match status" value="1"/>
</dbReference>
<dbReference type="GO" id="GO:0000976">
    <property type="term" value="F:transcription cis-regulatory region binding"/>
    <property type="evidence" value="ECO:0007669"/>
    <property type="project" value="TreeGrafter"/>
</dbReference>
<dbReference type="EMBL" id="MJIL01000075">
    <property type="protein sequence ID" value="OLQ75462.1"/>
    <property type="molecule type" value="Genomic_DNA"/>
</dbReference>
<dbReference type="Proteomes" id="UP000186905">
    <property type="component" value="Unassembled WGS sequence"/>
</dbReference>
<dbReference type="OrthoDB" id="4541465at2"/>
<organism evidence="6 7">
    <name type="scientific">Photobacterium proteolyticum</name>
    <dbReference type="NCBI Taxonomy" id="1903952"/>
    <lineage>
        <taxon>Bacteria</taxon>
        <taxon>Pseudomonadati</taxon>
        <taxon>Pseudomonadota</taxon>
        <taxon>Gammaproteobacteria</taxon>
        <taxon>Vibrionales</taxon>
        <taxon>Vibrionaceae</taxon>
        <taxon>Photobacterium</taxon>
    </lineage>
</organism>
<gene>
    <name evidence="6" type="ORF">BIT28_22765</name>
</gene>
<evidence type="ECO:0000256" key="2">
    <source>
        <dbReference type="ARBA" id="ARBA00023125"/>
    </source>
</evidence>
<name>A0A1Q9GLR4_9GAMM</name>
<dbReference type="AlphaFoldDB" id="A0A1Q9GLR4"/>
<dbReference type="GO" id="GO:0003700">
    <property type="term" value="F:DNA-binding transcription factor activity"/>
    <property type="evidence" value="ECO:0007669"/>
    <property type="project" value="TreeGrafter"/>
</dbReference>
<reference evidence="6 7" key="1">
    <citation type="submission" date="2016-09" db="EMBL/GenBank/DDBJ databases">
        <title>Photobacterium proteolyticum sp. nov. a protease producing bacterium isolated from ocean sediments of Laizhou Bay.</title>
        <authorList>
            <person name="Li Y."/>
        </authorList>
    </citation>
    <scope>NUCLEOTIDE SEQUENCE [LARGE SCALE GENOMIC DNA]</scope>
    <source>
        <strain evidence="6 7">13-12</strain>
    </source>
</reference>
<dbReference type="PANTHER" id="PTHR30055:SF234">
    <property type="entry name" value="HTH-TYPE TRANSCRIPTIONAL REGULATOR BETI"/>
    <property type="match status" value="1"/>
</dbReference>
<dbReference type="PROSITE" id="PS50977">
    <property type="entry name" value="HTH_TETR_2"/>
    <property type="match status" value="1"/>
</dbReference>
<dbReference type="Pfam" id="PF00440">
    <property type="entry name" value="TetR_N"/>
    <property type="match status" value="1"/>
</dbReference>
<proteinExistence type="predicted"/>
<dbReference type="InterPro" id="IPR050109">
    <property type="entry name" value="HTH-type_TetR-like_transc_reg"/>
</dbReference>
<keyword evidence="2 4" id="KW-0238">DNA-binding</keyword>
<keyword evidence="3" id="KW-0804">Transcription</keyword>
<keyword evidence="7" id="KW-1185">Reference proteome</keyword>
<dbReference type="PRINTS" id="PR00455">
    <property type="entry name" value="HTHTETR"/>
</dbReference>
<feature type="domain" description="HTH tetR-type" evidence="5">
    <location>
        <begin position="8"/>
        <end position="68"/>
    </location>
</feature>
<dbReference type="STRING" id="1903952.BIT28_22765"/>
<dbReference type="InterPro" id="IPR009057">
    <property type="entry name" value="Homeodomain-like_sf"/>
</dbReference>
<evidence type="ECO:0000256" key="3">
    <source>
        <dbReference type="ARBA" id="ARBA00023163"/>
    </source>
</evidence>
<comment type="caution">
    <text evidence="6">The sequence shown here is derived from an EMBL/GenBank/DDBJ whole genome shotgun (WGS) entry which is preliminary data.</text>
</comment>